<evidence type="ECO:0000313" key="1">
    <source>
        <dbReference type="EMBL" id="GAG29989.1"/>
    </source>
</evidence>
<dbReference type="EMBL" id="BARS01042538">
    <property type="protein sequence ID" value="GAG29989.1"/>
    <property type="molecule type" value="Genomic_DNA"/>
</dbReference>
<gene>
    <name evidence="1" type="ORF">S01H1_64523</name>
</gene>
<protein>
    <submittedName>
        <fullName evidence="1">Uncharacterized protein</fullName>
    </submittedName>
</protein>
<organism evidence="1">
    <name type="scientific">marine sediment metagenome</name>
    <dbReference type="NCBI Taxonomy" id="412755"/>
    <lineage>
        <taxon>unclassified sequences</taxon>
        <taxon>metagenomes</taxon>
        <taxon>ecological metagenomes</taxon>
    </lineage>
</organism>
<comment type="caution">
    <text evidence="1">The sequence shown here is derived from an EMBL/GenBank/DDBJ whole genome shotgun (WGS) entry which is preliminary data.</text>
</comment>
<name>X0WGD6_9ZZZZ</name>
<dbReference type="AlphaFoldDB" id="X0WGD6"/>
<proteinExistence type="predicted"/>
<sequence>METTQDHKDFLDWYNNYLTVELFAEHRGWTIEHATNVIKHGRAIHCKLNDKPSFNQKIENYIVEVMAGKHD</sequence>
<reference evidence="1" key="1">
    <citation type="journal article" date="2014" name="Front. Microbiol.">
        <title>High frequency of phylogenetically diverse reductive dehalogenase-homologous genes in deep subseafloor sedimentary metagenomes.</title>
        <authorList>
            <person name="Kawai M."/>
            <person name="Futagami T."/>
            <person name="Toyoda A."/>
            <person name="Takaki Y."/>
            <person name="Nishi S."/>
            <person name="Hori S."/>
            <person name="Arai W."/>
            <person name="Tsubouchi T."/>
            <person name="Morono Y."/>
            <person name="Uchiyama I."/>
            <person name="Ito T."/>
            <person name="Fujiyama A."/>
            <person name="Inagaki F."/>
            <person name="Takami H."/>
        </authorList>
    </citation>
    <scope>NUCLEOTIDE SEQUENCE</scope>
    <source>
        <strain evidence="1">Expedition CK06-06</strain>
    </source>
</reference>
<accession>X0WGD6</accession>